<reference evidence="1 2" key="2">
    <citation type="journal article" date="2022" name="Mol. Ecol. Resour.">
        <title>The genomes of chicory, endive, great burdock and yacon provide insights into Asteraceae paleo-polyploidization history and plant inulin production.</title>
        <authorList>
            <person name="Fan W."/>
            <person name="Wang S."/>
            <person name="Wang H."/>
            <person name="Wang A."/>
            <person name="Jiang F."/>
            <person name="Liu H."/>
            <person name="Zhao H."/>
            <person name="Xu D."/>
            <person name="Zhang Y."/>
        </authorList>
    </citation>
    <scope>NUCLEOTIDE SEQUENCE [LARGE SCALE GENOMIC DNA]</scope>
    <source>
        <strain evidence="2">cv. Niubang</strain>
    </source>
</reference>
<dbReference type="Proteomes" id="UP001055879">
    <property type="component" value="Linkage Group LG09"/>
</dbReference>
<reference evidence="2" key="1">
    <citation type="journal article" date="2022" name="Mol. Ecol. Resour.">
        <title>The genomes of chicory, endive, great burdock and yacon provide insights into Asteraceae palaeo-polyploidization history and plant inulin production.</title>
        <authorList>
            <person name="Fan W."/>
            <person name="Wang S."/>
            <person name="Wang H."/>
            <person name="Wang A."/>
            <person name="Jiang F."/>
            <person name="Liu H."/>
            <person name="Zhao H."/>
            <person name="Xu D."/>
            <person name="Zhang Y."/>
        </authorList>
    </citation>
    <scope>NUCLEOTIDE SEQUENCE [LARGE SCALE GENOMIC DNA]</scope>
    <source>
        <strain evidence="2">cv. Niubang</strain>
    </source>
</reference>
<proteinExistence type="predicted"/>
<dbReference type="EMBL" id="CM042055">
    <property type="protein sequence ID" value="KAI3701805.1"/>
    <property type="molecule type" value="Genomic_DNA"/>
</dbReference>
<protein>
    <submittedName>
        <fullName evidence="1">Uncharacterized protein</fullName>
    </submittedName>
</protein>
<keyword evidence="2" id="KW-1185">Reference proteome</keyword>
<accession>A0ACB8ZWR5</accession>
<name>A0ACB8ZWR5_ARCLA</name>
<sequence>MDLSLKTVETTGMETSMGALQKHESTDVLHIARTLITKWRDVVNEWINNANMTCVDQLQDQEEEEEEQMVFMKMIRIKKKSTKKLEASKRKLQQRYEEAQKEKRLRKIQVMERRQPSKQQGLIVPKTKRPITLKQNRNWGNLF</sequence>
<gene>
    <name evidence="1" type="ORF">L6452_27158</name>
</gene>
<comment type="caution">
    <text evidence="1">The sequence shown here is derived from an EMBL/GenBank/DDBJ whole genome shotgun (WGS) entry which is preliminary data.</text>
</comment>
<organism evidence="1 2">
    <name type="scientific">Arctium lappa</name>
    <name type="common">Greater burdock</name>
    <name type="synonym">Lappa major</name>
    <dbReference type="NCBI Taxonomy" id="4217"/>
    <lineage>
        <taxon>Eukaryota</taxon>
        <taxon>Viridiplantae</taxon>
        <taxon>Streptophyta</taxon>
        <taxon>Embryophyta</taxon>
        <taxon>Tracheophyta</taxon>
        <taxon>Spermatophyta</taxon>
        <taxon>Magnoliopsida</taxon>
        <taxon>eudicotyledons</taxon>
        <taxon>Gunneridae</taxon>
        <taxon>Pentapetalae</taxon>
        <taxon>asterids</taxon>
        <taxon>campanulids</taxon>
        <taxon>Asterales</taxon>
        <taxon>Asteraceae</taxon>
        <taxon>Carduoideae</taxon>
        <taxon>Cardueae</taxon>
        <taxon>Arctiinae</taxon>
        <taxon>Arctium</taxon>
    </lineage>
</organism>
<evidence type="ECO:0000313" key="1">
    <source>
        <dbReference type="EMBL" id="KAI3701805.1"/>
    </source>
</evidence>
<evidence type="ECO:0000313" key="2">
    <source>
        <dbReference type="Proteomes" id="UP001055879"/>
    </source>
</evidence>